<dbReference type="CDD" id="cd01745">
    <property type="entry name" value="GATase1_2"/>
    <property type="match status" value="1"/>
</dbReference>
<dbReference type="GO" id="GO:0005829">
    <property type="term" value="C:cytosol"/>
    <property type="evidence" value="ECO:0007669"/>
    <property type="project" value="TreeGrafter"/>
</dbReference>
<dbReference type="PROSITE" id="PS51273">
    <property type="entry name" value="GATASE_TYPE_1"/>
    <property type="match status" value="1"/>
</dbReference>
<protein>
    <submittedName>
        <fullName evidence="1">Putative glutamine amidotransferase</fullName>
    </submittedName>
</protein>
<dbReference type="GO" id="GO:0016740">
    <property type="term" value="F:transferase activity"/>
    <property type="evidence" value="ECO:0007669"/>
    <property type="project" value="UniProtKB-KW"/>
</dbReference>
<dbReference type="GO" id="GO:0006598">
    <property type="term" value="P:polyamine catabolic process"/>
    <property type="evidence" value="ECO:0007669"/>
    <property type="project" value="TreeGrafter"/>
</dbReference>
<dbReference type="AlphaFoldDB" id="A0A1N6QEN5"/>
<keyword evidence="1" id="KW-0808">Transferase</keyword>
<dbReference type="InterPro" id="IPR011697">
    <property type="entry name" value="Peptidase_C26"/>
</dbReference>
<dbReference type="Pfam" id="PF07722">
    <property type="entry name" value="Peptidase_C26"/>
    <property type="match status" value="1"/>
</dbReference>
<organism evidence="1 2">
    <name type="scientific">Alkalispirochaeta americana</name>
    <dbReference type="NCBI Taxonomy" id="159291"/>
    <lineage>
        <taxon>Bacteria</taxon>
        <taxon>Pseudomonadati</taxon>
        <taxon>Spirochaetota</taxon>
        <taxon>Spirochaetia</taxon>
        <taxon>Spirochaetales</taxon>
        <taxon>Spirochaetaceae</taxon>
        <taxon>Alkalispirochaeta</taxon>
    </lineage>
</organism>
<dbReference type="EMBL" id="FTMS01000004">
    <property type="protein sequence ID" value="SIQ14998.1"/>
    <property type="molecule type" value="Genomic_DNA"/>
</dbReference>
<gene>
    <name evidence="1" type="ORF">SAMN05920897_104137</name>
</gene>
<dbReference type="InterPro" id="IPR029062">
    <property type="entry name" value="Class_I_gatase-like"/>
</dbReference>
<evidence type="ECO:0000313" key="2">
    <source>
        <dbReference type="Proteomes" id="UP000186400"/>
    </source>
</evidence>
<dbReference type="STRING" id="159291.SAMN05920897_104137"/>
<keyword evidence="1" id="KW-0315">Glutamine amidotransferase</keyword>
<reference evidence="1 2" key="1">
    <citation type="submission" date="2017-01" db="EMBL/GenBank/DDBJ databases">
        <authorList>
            <person name="Mah S.A."/>
            <person name="Swanson W.J."/>
            <person name="Moy G.W."/>
            <person name="Vacquier V.D."/>
        </authorList>
    </citation>
    <scope>NUCLEOTIDE SEQUENCE [LARGE SCALE GENOMIC DNA]</scope>
    <source>
        <strain evidence="1 2">ASpG1</strain>
    </source>
</reference>
<dbReference type="SUPFAM" id="SSF52317">
    <property type="entry name" value="Class I glutamine amidotransferase-like"/>
    <property type="match status" value="1"/>
</dbReference>
<dbReference type="PANTHER" id="PTHR43235:SF1">
    <property type="entry name" value="GLUTAMINE AMIDOTRANSFERASE PB2B2.05-RELATED"/>
    <property type="match status" value="1"/>
</dbReference>
<dbReference type="Proteomes" id="UP000186400">
    <property type="component" value="Unassembled WGS sequence"/>
</dbReference>
<dbReference type="OrthoDB" id="9806430at2"/>
<proteinExistence type="predicted"/>
<dbReference type="GO" id="GO:0033969">
    <property type="term" value="F:gamma-glutamyl-gamma-aminobutyrate hydrolase activity"/>
    <property type="evidence" value="ECO:0007669"/>
    <property type="project" value="TreeGrafter"/>
</dbReference>
<dbReference type="RefSeq" id="WP_076488096.1">
    <property type="nucleotide sequence ID" value="NZ_FTMS01000004.1"/>
</dbReference>
<keyword evidence="2" id="KW-1185">Reference proteome</keyword>
<dbReference type="Gene3D" id="3.40.50.880">
    <property type="match status" value="1"/>
</dbReference>
<sequence length="238" mass="26284">MRPVIGITNTNRTGFIDGYAQAVADAGGSPLIIPVVKELPSLRPVLTAMHGLILSGGADINPSFYNEPPRQGLEETLPGRDSHELALVDYVLNRSSIPVLGICRGMQMLNVHGGGTCYQDLEREREEPGTLKHMLFGIYPFDAPAHRVRFLPGSRLEGILQTGEIEVNSFHHQAIRELSPTFRATAHAPDGVIEAIESPGERFIAGVQWHPEMMAEKDKPSQHLFQAFLRECGRKNHH</sequence>
<dbReference type="PANTHER" id="PTHR43235">
    <property type="entry name" value="GLUTAMINE AMIDOTRANSFERASE PB2B2.05-RELATED"/>
    <property type="match status" value="1"/>
</dbReference>
<name>A0A1N6QEN5_9SPIO</name>
<evidence type="ECO:0000313" key="1">
    <source>
        <dbReference type="EMBL" id="SIQ14998.1"/>
    </source>
</evidence>
<accession>A0A1N6QEN5</accession>
<dbReference type="InterPro" id="IPR044668">
    <property type="entry name" value="PuuD-like"/>
</dbReference>